<accession>A0A1I7WPN8</accession>
<feature type="region of interest" description="Disordered" evidence="1">
    <location>
        <begin position="87"/>
        <end position="107"/>
    </location>
</feature>
<dbReference type="AlphaFoldDB" id="A0A1I7WPN8"/>
<evidence type="ECO:0000256" key="1">
    <source>
        <dbReference type="SAM" id="MobiDB-lite"/>
    </source>
</evidence>
<dbReference type="WBParaSite" id="Hba_07044">
    <property type="protein sequence ID" value="Hba_07044"/>
    <property type="gene ID" value="Hba_07044"/>
</dbReference>
<organism evidence="3 4">
    <name type="scientific">Heterorhabditis bacteriophora</name>
    <name type="common">Entomopathogenic nematode worm</name>
    <dbReference type="NCBI Taxonomy" id="37862"/>
    <lineage>
        <taxon>Eukaryota</taxon>
        <taxon>Metazoa</taxon>
        <taxon>Ecdysozoa</taxon>
        <taxon>Nematoda</taxon>
        <taxon>Chromadorea</taxon>
        <taxon>Rhabditida</taxon>
        <taxon>Rhabditina</taxon>
        <taxon>Rhabditomorpha</taxon>
        <taxon>Strongyloidea</taxon>
        <taxon>Heterorhabditidae</taxon>
        <taxon>Heterorhabditis</taxon>
    </lineage>
</organism>
<keyword evidence="2" id="KW-1133">Transmembrane helix</keyword>
<dbReference type="Proteomes" id="UP000095283">
    <property type="component" value="Unplaced"/>
</dbReference>
<feature type="transmembrane region" description="Helical" evidence="2">
    <location>
        <begin position="326"/>
        <end position="345"/>
    </location>
</feature>
<evidence type="ECO:0000256" key="2">
    <source>
        <dbReference type="SAM" id="Phobius"/>
    </source>
</evidence>
<keyword evidence="2" id="KW-0472">Membrane</keyword>
<keyword evidence="2" id="KW-0812">Transmembrane</keyword>
<evidence type="ECO:0000313" key="3">
    <source>
        <dbReference type="Proteomes" id="UP000095283"/>
    </source>
</evidence>
<protein>
    <submittedName>
        <fullName evidence="4">ZP domain-containing protein</fullName>
    </submittedName>
</protein>
<sequence length="377" mass="43632">MSLPSTALELRGSGIQLTFKVIFVLYLCCYDVLFNFLYHLILQRIIFLLMSQRKWMRVIDGVLYSNLMIFNRIVKVDRPFVSGVNDPRRTNRGIRQPSPRNGIVNTDYDTTNGRRCNVSLFDYFFTKFNFSTDFLLKIKFNETFTGAILTEKGDPNCVYVNGSIQRSTDYEVKLIWYCEIDYRVVVRDGDNLDAPVLNRPLAVGDRVVQNTITKICVGQISVQKKLLFCMLLLQNGNEVNIFCNLHMCANCKQASCRNRMRRIASSEASAMSMNGLTDLFLTPFNTSDLSPPIPLRTTFRLKRNIVNTEIPKYEHLEQLSSEKYSILYLSTLMVLLTKFCAYWFLVQPNCRHSHSNGHIEVYNLTKRHIYAHLVKIN</sequence>
<name>A0A1I7WPN8_HETBA</name>
<feature type="transmembrane region" description="Helical" evidence="2">
    <location>
        <begin position="20"/>
        <end position="47"/>
    </location>
</feature>
<keyword evidence="3" id="KW-1185">Reference proteome</keyword>
<evidence type="ECO:0000313" key="4">
    <source>
        <dbReference type="WBParaSite" id="Hba_07044"/>
    </source>
</evidence>
<reference evidence="4" key="1">
    <citation type="submission" date="2016-11" db="UniProtKB">
        <authorList>
            <consortium name="WormBaseParasite"/>
        </authorList>
    </citation>
    <scope>IDENTIFICATION</scope>
</reference>
<proteinExistence type="predicted"/>